<evidence type="ECO:0000256" key="1">
    <source>
        <dbReference type="SAM" id="Coils"/>
    </source>
</evidence>
<dbReference type="GO" id="GO:0051959">
    <property type="term" value="F:dynein light intermediate chain binding"/>
    <property type="evidence" value="ECO:0007669"/>
    <property type="project" value="InterPro"/>
</dbReference>
<sequence>MMSLLLFEISDLSIHLSSCASSVSRFTVISLIINYLSIVIDHPQFIDSLLIKMNIEQELTVGLPENISSYKMSATEMGRWIRWEDEPFTLSLLDKHLPLTDIIIVNPPMDRLISYSIRAFSSNKNVMVCGPPLSGKTTLVKRLERMVMSMGDCSFEWISMEDRANIQSAQLFLSKFIGRNDANPVYLVLDGIKEEEPMISLLEMLIEERKVVIDNQLETVQINLKVILIGDLYLESRLNFSSHFIYLRVKQVERDEMERMVEQLITWHIHSKAFSSEYLSMAQRLATAVVTISLQHYVFIPPLSIILRLTKSLFFSSPDNSPDIHSIIRLFTHESIRIIGDSLPEELHSTVYQDLINIIQTILNCNANSLFENHLMMEEGEESTLNLSRLLYSEIETHDTIEGIPYIPVLDFTHLLRAAQNSVFESNSVGIQMNLTMTKWSCLQWQKCSRVLRQSNEHLILAGLPRSGRYQCFRLSAFSTCVQIDHIWSSSPLEWTQSFLASITRILPLLTSSNHHIALLFHADFTPLPSSFLSYLLLFMESPSTNRFLSDELLLSMGESILEEEKSLSVQMQSTSIRLPGERLSKFVSGDSLKDVSVLRSILHSRMHQFIHFVFLVPPIDLHPFHFGTINLFQSPQLIDITRMKESLLPPSSSHSFINHLSSLQSIAYQLISQTRFRPVEIEFADQKETYELFSSFSKEYSTKRQDLKQREEMIEKSMRIIEDLQRIGKVEMSRNREELVAVLSDEEVKRLEIEKRRNEITTKMEIMMNELTNLQSKYKKDEEQLISIENLMEKTLMIPRDNYAKCVSDVVQFPLSEWKKMISVPKPSVGIRFVIKSIDLLLYGDQSDNIQFGKESSKSLKWERTRMSISSLHVESIPHSRIVQLKKYVDNRELKPTRLESDSKLASTLSIWISSVYSYSQIYYSLRDKAKTLFELKEKRELREEETGKMKETMNELLLEEKNLVVVEKELASTISTNKRAFDFMRRSEEIGEAVKKLIPRWKDSLKKTKKNASRLLGDSLIISSFSSLLAHSNHPLRKESLKEWHEYLNGEGIDSSPFSITPSSLLTRTLLSLPTKRRFPLLLFSSHLQPLPILRYIYTHSITIDCSNIDWKSKNTFDRIHKLLYSSLPIIFHSLHSSPPSEYFPLLFPSDGEISYFGRSIELPQDLFLLFVTNSLDGFSKEFIHLLDVLVIDEEPLLEDMDNQMKESDSLDQVTKYIFDLSAEDLLESSEKCDKLVSLANTITFE</sequence>
<reference evidence="4" key="1">
    <citation type="journal article" date="2008" name="Nat. Genet.">
        <title>The Pristionchus pacificus genome provides a unique perspective on nematode lifestyle and parasitism.</title>
        <authorList>
            <person name="Dieterich C."/>
            <person name="Clifton S.W."/>
            <person name="Schuster L.N."/>
            <person name="Chinwalla A."/>
            <person name="Delehaunty K."/>
            <person name="Dinkelacker I."/>
            <person name="Fulton L."/>
            <person name="Fulton R."/>
            <person name="Godfrey J."/>
            <person name="Minx P."/>
            <person name="Mitreva M."/>
            <person name="Roeseler W."/>
            <person name="Tian H."/>
            <person name="Witte H."/>
            <person name="Yang S.P."/>
            <person name="Wilson R.K."/>
            <person name="Sommer R.J."/>
        </authorList>
    </citation>
    <scope>NUCLEOTIDE SEQUENCE [LARGE SCALE GENOMIC DNA]</scope>
    <source>
        <strain evidence="4">PS312</strain>
    </source>
</reference>
<gene>
    <name evidence="3" type="primary">WBGene00305192</name>
</gene>
<reference evidence="3" key="2">
    <citation type="submission" date="2022-06" db="UniProtKB">
        <authorList>
            <consortium name="EnsemblMetazoa"/>
        </authorList>
    </citation>
    <scope>IDENTIFICATION</scope>
    <source>
        <strain evidence="3">PS312</strain>
    </source>
</reference>
<keyword evidence="4" id="KW-1185">Reference proteome</keyword>
<dbReference type="InterPro" id="IPR026983">
    <property type="entry name" value="DHC"/>
</dbReference>
<dbReference type="Gene3D" id="1.20.920.20">
    <property type="match status" value="1"/>
</dbReference>
<feature type="coiled-coil region" evidence="1">
    <location>
        <begin position="758"/>
        <end position="792"/>
    </location>
</feature>
<organism evidence="3 4">
    <name type="scientific">Pristionchus pacificus</name>
    <name type="common">Parasitic nematode worm</name>
    <dbReference type="NCBI Taxonomy" id="54126"/>
    <lineage>
        <taxon>Eukaryota</taxon>
        <taxon>Metazoa</taxon>
        <taxon>Ecdysozoa</taxon>
        <taxon>Nematoda</taxon>
        <taxon>Chromadorea</taxon>
        <taxon>Rhabditida</taxon>
        <taxon>Rhabditina</taxon>
        <taxon>Diplogasteromorpha</taxon>
        <taxon>Diplogasteroidea</taxon>
        <taxon>Neodiplogasteridae</taxon>
        <taxon>Pristionchus</taxon>
    </lineage>
</organism>
<dbReference type="Pfam" id="PF12777">
    <property type="entry name" value="MT"/>
    <property type="match status" value="1"/>
</dbReference>
<evidence type="ECO:0000313" key="3">
    <source>
        <dbReference type="EnsemblMetazoa" id="PPA47297.1"/>
    </source>
</evidence>
<feature type="coiled-coil region" evidence="1">
    <location>
        <begin position="937"/>
        <end position="971"/>
    </location>
</feature>
<accession>A0A8R1V825</accession>
<feature type="domain" description="Dynein heavy chain coiled coil stalk" evidence="2">
    <location>
        <begin position="869"/>
        <end position="1049"/>
    </location>
</feature>
<protein>
    <recommendedName>
        <fullName evidence="2">Dynein heavy chain coiled coil stalk domain-containing protein</fullName>
    </recommendedName>
</protein>
<evidence type="ECO:0000313" key="4">
    <source>
        <dbReference type="Proteomes" id="UP000005239"/>
    </source>
</evidence>
<dbReference type="EnsemblMetazoa" id="PPA47297.1">
    <property type="protein sequence ID" value="PPA47297.1"/>
    <property type="gene ID" value="WBGene00305192"/>
</dbReference>
<dbReference type="AlphaFoldDB" id="A0A8R1V825"/>
<dbReference type="InterPro" id="IPR024743">
    <property type="entry name" value="Dynein_HC_stalk"/>
</dbReference>
<dbReference type="PANTHER" id="PTHR45703:SF36">
    <property type="entry name" value="DYNEIN HEAVY CHAIN, CYTOPLASMIC"/>
    <property type="match status" value="1"/>
</dbReference>
<dbReference type="InterPro" id="IPR027417">
    <property type="entry name" value="P-loop_NTPase"/>
</dbReference>
<dbReference type="Gene3D" id="3.40.50.300">
    <property type="entry name" value="P-loop containing nucleotide triphosphate hydrolases"/>
    <property type="match status" value="1"/>
</dbReference>
<dbReference type="SUPFAM" id="SSF52540">
    <property type="entry name" value="P-loop containing nucleoside triphosphate hydrolases"/>
    <property type="match status" value="1"/>
</dbReference>
<dbReference type="GO" id="GO:0030286">
    <property type="term" value="C:dynein complex"/>
    <property type="evidence" value="ECO:0007669"/>
    <property type="project" value="InterPro"/>
</dbReference>
<dbReference type="GO" id="GO:0007018">
    <property type="term" value="P:microtubule-based movement"/>
    <property type="evidence" value="ECO:0007669"/>
    <property type="project" value="InterPro"/>
</dbReference>
<dbReference type="PANTHER" id="PTHR45703">
    <property type="entry name" value="DYNEIN HEAVY CHAIN"/>
    <property type="match status" value="1"/>
</dbReference>
<dbReference type="GO" id="GO:0045505">
    <property type="term" value="F:dynein intermediate chain binding"/>
    <property type="evidence" value="ECO:0007669"/>
    <property type="project" value="InterPro"/>
</dbReference>
<keyword evidence="1" id="KW-0175">Coiled coil</keyword>
<evidence type="ECO:0000259" key="2">
    <source>
        <dbReference type="Pfam" id="PF12777"/>
    </source>
</evidence>
<proteinExistence type="predicted"/>
<name>A0A8R1V825_PRIPA</name>
<dbReference type="Proteomes" id="UP000005239">
    <property type="component" value="Unassembled WGS sequence"/>
</dbReference>
<dbReference type="Gene3D" id="1.20.920.30">
    <property type="match status" value="1"/>
</dbReference>